<comment type="caution">
    <text evidence="2">The sequence shown here is derived from an EMBL/GenBank/DDBJ whole genome shotgun (WGS) entry which is preliminary data.</text>
</comment>
<reference evidence="2" key="1">
    <citation type="journal article" date="2022" name="bioRxiv">
        <title>Sequencing and chromosome-scale assembly of the giantPleurodeles waltlgenome.</title>
        <authorList>
            <person name="Brown T."/>
            <person name="Elewa A."/>
            <person name="Iarovenko S."/>
            <person name="Subramanian E."/>
            <person name="Araus A.J."/>
            <person name="Petzold A."/>
            <person name="Susuki M."/>
            <person name="Suzuki K.-i.T."/>
            <person name="Hayashi T."/>
            <person name="Toyoda A."/>
            <person name="Oliveira C."/>
            <person name="Osipova E."/>
            <person name="Leigh N.D."/>
            <person name="Simon A."/>
            <person name="Yun M.H."/>
        </authorList>
    </citation>
    <scope>NUCLEOTIDE SEQUENCE</scope>
    <source>
        <strain evidence="2">20211129_DDA</strain>
        <tissue evidence="2">Liver</tissue>
    </source>
</reference>
<name>A0AAV7TN22_PLEWA</name>
<protein>
    <recommendedName>
        <fullName evidence="4">Secreted protein</fullName>
    </recommendedName>
</protein>
<keyword evidence="1" id="KW-0732">Signal</keyword>
<feature type="signal peptide" evidence="1">
    <location>
        <begin position="1"/>
        <end position="19"/>
    </location>
</feature>
<dbReference type="AlphaFoldDB" id="A0AAV7TN22"/>
<sequence length="111" mass="12627">MFLPLWLALFRYLLSVSIASLLPHPCPRCEGCSEVIHFPGQCRERNPFYENLLNRLDDFFHCGVSRPVCLEEHPGTEAKAWPEPRCSRRREHVKSSLCGEAVFQTPCAPGA</sequence>
<gene>
    <name evidence="2" type="ORF">NDU88_003243</name>
</gene>
<dbReference type="Proteomes" id="UP001066276">
    <property type="component" value="Chromosome 3_2"/>
</dbReference>
<evidence type="ECO:0008006" key="4">
    <source>
        <dbReference type="Google" id="ProtNLM"/>
    </source>
</evidence>
<organism evidence="2 3">
    <name type="scientific">Pleurodeles waltl</name>
    <name type="common">Iberian ribbed newt</name>
    <dbReference type="NCBI Taxonomy" id="8319"/>
    <lineage>
        <taxon>Eukaryota</taxon>
        <taxon>Metazoa</taxon>
        <taxon>Chordata</taxon>
        <taxon>Craniata</taxon>
        <taxon>Vertebrata</taxon>
        <taxon>Euteleostomi</taxon>
        <taxon>Amphibia</taxon>
        <taxon>Batrachia</taxon>
        <taxon>Caudata</taxon>
        <taxon>Salamandroidea</taxon>
        <taxon>Salamandridae</taxon>
        <taxon>Pleurodelinae</taxon>
        <taxon>Pleurodeles</taxon>
    </lineage>
</organism>
<evidence type="ECO:0000313" key="3">
    <source>
        <dbReference type="Proteomes" id="UP001066276"/>
    </source>
</evidence>
<evidence type="ECO:0000256" key="1">
    <source>
        <dbReference type="SAM" id="SignalP"/>
    </source>
</evidence>
<proteinExistence type="predicted"/>
<keyword evidence="3" id="KW-1185">Reference proteome</keyword>
<dbReference type="EMBL" id="JANPWB010000006">
    <property type="protein sequence ID" value="KAJ1177993.1"/>
    <property type="molecule type" value="Genomic_DNA"/>
</dbReference>
<feature type="chain" id="PRO_5043877169" description="Secreted protein" evidence="1">
    <location>
        <begin position="20"/>
        <end position="111"/>
    </location>
</feature>
<evidence type="ECO:0000313" key="2">
    <source>
        <dbReference type="EMBL" id="KAJ1177993.1"/>
    </source>
</evidence>
<accession>A0AAV7TN22</accession>